<evidence type="ECO:0000313" key="1">
    <source>
        <dbReference type="EMBL" id="MBV7273103.1"/>
    </source>
</evidence>
<dbReference type="Pfam" id="PF04860">
    <property type="entry name" value="Phage_portal"/>
    <property type="match status" value="1"/>
</dbReference>
<proteinExistence type="predicted"/>
<name>A0A949TYA0_9CLOT</name>
<organism evidence="1 2">
    <name type="scientific">Clostridium thailandense</name>
    <dbReference type="NCBI Taxonomy" id="2794346"/>
    <lineage>
        <taxon>Bacteria</taxon>
        <taxon>Bacillati</taxon>
        <taxon>Bacillota</taxon>
        <taxon>Clostridia</taxon>
        <taxon>Eubacteriales</taxon>
        <taxon>Clostridiaceae</taxon>
        <taxon>Clostridium</taxon>
    </lineage>
</organism>
<reference evidence="1" key="1">
    <citation type="submission" date="2020-12" db="EMBL/GenBank/DDBJ databases">
        <title>Clostridium thailandense sp. nov., a novel acetogenic bacterium isolated from peat land soil in Thailand.</title>
        <authorList>
            <person name="Chaikitkaew S."/>
            <person name="Birkeland N.K."/>
        </authorList>
    </citation>
    <scope>NUCLEOTIDE SEQUENCE</scope>
    <source>
        <strain evidence="1">PL3</strain>
    </source>
</reference>
<gene>
    <name evidence="1" type="ORF">I6U48_09290</name>
</gene>
<dbReference type="AlphaFoldDB" id="A0A949TYA0"/>
<dbReference type="InterPro" id="IPR006944">
    <property type="entry name" value="Phage/GTA_portal"/>
</dbReference>
<keyword evidence="2" id="KW-1185">Reference proteome</keyword>
<sequence length="228" mass="26513">MKFLDWIKDFFTGDKSTVYLNEKAVEAQEIQLAIEAFAILSAINFIASAVSKCEFKTYINNKEVKGDEYYLWNIEPNKNQNSSQFIQEFISKLLYDNECLVIEINGQLIVADSFYQNEYATLENFFTNVTKGTMNFNRSFKMSEVMYFKLENEDSRALLSNLLKGYNNLLNMPIDKYKRSGGRKGILDIEATASGNPKFQERFDDLMNNRFKKYFEAENAVLPLHRGF</sequence>
<accession>A0A949TYA0</accession>
<evidence type="ECO:0000313" key="2">
    <source>
        <dbReference type="Proteomes" id="UP000694308"/>
    </source>
</evidence>
<protein>
    <submittedName>
        <fullName evidence="1">Phage portal protein</fullName>
    </submittedName>
</protein>
<dbReference type="Proteomes" id="UP000694308">
    <property type="component" value="Unassembled WGS sequence"/>
</dbReference>
<dbReference type="EMBL" id="JAEEGC010000037">
    <property type="protein sequence ID" value="MBV7273103.1"/>
    <property type="molecule type" value="Genomic_DNA"/>
</dbReference>
<comment type="caution">
    <text evidence="1">The sequence shown here is derived from an EMBL/GenBank/DDBJ whole genome shotgun (WGS) entry which is preliminary data.</text>
</comment>
<dbReference type="RefSeq" id="WP_218320128.1">
    <property type="nucleotide sequence ID" value="NZ_JAEEGC010000037.1"/>
</dbReference>